<organism evidence="2 3">
    <name type="scientific">Virgibacillus halodenitrificans</name>
    <name type="common">Bacillus halodenitrificans</name>
    <dbReference type="NCBI Taxonomy" id="1482"/>
    <lineage>
        <taxon>Bacteria</taxon>
        <taxon>Bacillati</taxon>
        <taxon>Bacillota</taxon>
        <taxon>Bacilli</taxon>
        <taxon>Bacillales</taxon>
        <taxon>Bacillaceae</taxon>
        <taxon>Virgibacillus</taxon>
    </lineage>
</organism>
<dbReference type="Proteomes" id="UP000182945">
    <property type="component" value="Chromosome"/>
</dbReference>
<dbReference type="RefSeq" id="WP_071648500.1">
    <property type="nucleotide sequence ID" value="NZ_CP017962.1"/>
</dbReference>
<keyword evidence="1" id="KW-0812">Transmembrane</keyword>
<dbReference type="NCBIfam" id="TIGR04104">
    <property type="entry name" value="cxxc_20_cxxc"/>
    <property type="match status" value="1"/>
</dbReference>
<name>A0AAC9NJM9_VIRHA</name>
<proteinExistence type="predicted"/>
<protein>
    <recommendedName>
        <fullName evidence="4">Cxxc_20_cxxc protein</fullName>
    </recommendedName>
</protein>
<sequence>MPVCENCNYKWTYGQTTIEQLRLRKGMRCPNCHEKQYSTKKSQAIDVIISLVLIFTLVTGKNMDQPSLVNIFLYAVGIFTVQQLVRPFITSLSNTKTTL</sequence>
<evidence type="ECO:0000313" key="3">
    <source>
        <dbReference type="Proteomes" id="UP000182945"/>
    </source>
</evidence>
<keyword evidence="1" id="KW-0472">Membrane</keyword>
<dbReference type="GeneID" id="71513784"/>
<dbReference type="InterPro" id="IPR026369">
    <property type="entry name" value="CxxC_20_CxxC"/>
</dbReference>
<keyword evidence="1" id="KW-1133">Transmembrane helix</keyword>
<gene>
    <name evidence="2" type="ORF">BME96_05210</name>
</gene>
<evidence type="ECO:0008006" key="4">
    <source>
        <dbReference type="Google" id="ProtNLM"/>
    </source>
</evidence>
<reference evidence="2 3" key="1">
    <citation type="submission" date="2016-11" db="EMBL/GenBank/DDBJ databases">
        <title>Complete genome sequencing of Virgibacillus halodenitrificans PDB-F2.</title>
        <authorList>
            <person name="Sun Z."/>
            <person name="Zhou Y."/>
            <person name="Li H."/>
        </authorList>
    </citation>
    <scope>NUCLEOTIDE SEQUENCE [LARGE SCALE GENOMIC DNA]</scope>
    <source>
        <strain evidence="2 3">PDB-F2</strain>
    </source>
</reference>
<evidence type="ECO:0000256" key="1">
    <source>
        <dbReference type="SAM" id="Phobius"/>
    </source>
</evidence>
<evidence type="ECO:0000313" key="2">
    <source>
        <dbReference type="EMBL" id="APC47602.1"/>
    </source>
</evidence>
<dbReference type="KEGG" id="vhl:BME96_05210"/>
<dbReference type="AlphaFoldDB" id="A0AAC9NJM9"/>
<accession>A0AAC9NJM9</accession>
<dbReference type="EMBL" id="CP017962">
    <property type="protein sequence ID" value="APC47602.1"/>
    <property type="molecule type" value="Genomic_DNA"/>
</dbReference>
<feature type="transmembrane region" description="Helical" evidence="1">
    <location>
        <begin position="71"/>
        <end position="89"/>
    </location>
</feature>